<dbReference type="Gene3D" id="3.40.1010.10">
    <property type="entry name" value="Cobalt-precorrin-4 Transmethylase, Domain 1"/>
    <property type="match status" value="1"/>
</dbReference>
<dbReference type="AlphaFoldDB" id="A0A1A9VGM3"/>
<sequence>MFYLIGLGSVDPMDISVKGLEIVKRCSRVLETYYCRPLPSQKKNVSCDYSDYIMMMKIDAYVHIKTTMNLANANDRDNLLLTVSLSCDDRILGSTDDNAPISFYYHNANN</sequence>
<protein>
    <recommendedName>
        <fullName evidence="3">Diphthine methyl ester synthase</fullName>
    </recommendedName>
</protein>
<dbReference type="EnsemblMetazoa" id="GAUT036573-RA">
    <property type="protein sequence ID" value="GAUT036573-PA"/>
    <property type="gene ID" value="GAUT036573"/>
</dbReference>
<accession>A0A1A9VGM3</accession>
<evidence type="ECO:0000313" key="1">
    <source>
        <dbReference type="EnsemblMetazoa" id="GAUT036573-PA"/>
    </source>
</evidence>
<evidence type="ECO:0008006" key="3">
    <source>
        <dbReference type="Google" id="ProtNLM"/>
    </source>
</evidence>
<evidence type="ECO:0000313" key="2">
    <source>
        <dbReference type="Proteomes" id="UP000078200"/>
    </source>
</evidence>
<proteinExistence type="predicted"/>
<dbReference type="Proteomes" id="UP000078200">
    <property type="component" value="Unassembled WGS sequence"/>
</dbReference>
<dbReference type="VEuPathDB" id="VectorBase:GAUT036573"/>
<dbReference type="STRING" id="7395.A0A1A9VGM3"/>
<reference evidence="1" key="1">
    <citation type="submission" date="2020-05" db="UniProtKB">
        <authorList>
            <consortium name="EnsemblMetazoa"/>
        </authorList>
    </citation>
    <scope>IDENTIFICATION</scope>
    <source>
        <strain evidence="1">TTRI</strain>
    </source>
</reference>
<keyword evidence="2" id="KW-1185">Reference proteome</keyword>
<organism evidence="1 2">
    <name type="scientific">Glossina austeni</name>
    <name type="common">Savannah tsetse fly</name>
    <dbReference type="NCBI Taxonomy" id="7395"/>
    <lineage>
        <taxon>Eukaryota</taxon>
        <taxon>Metazoa</taxon>
        <taxon>Ecdysozoa</taxon>
        <taxon>Arthropoda</taxon>
        <taxon>Hexapoda</taxon>
        <taxon>Insecta</taxon>
        <taxon>Pterygota</taxon>
        <taxon>Neoptera</taxon>
        <taxon>Endopterygota</taxon>
        <taxon>Diptera</taxon>
        <taxon>Brachycera</taxon>
        <taxon>Muscomorpha</taxon>
        <taxon>Hippoboscoidea</taxon>
        <taxon>Glossinidae</taxon>
        <taxon>Glossina</taxon>
    </lineage>
</organism>
<dbReference type="InterPro" id="IPR035996">
    <property type="entry name" value="4pyrrol_Methylase_sf"/>
</dbReference>
<dbReference type="InterPro" id="IPR014777">
    <property type="entry name" value="4pyrrole_Mease_sub1"/>
</dbReference>
<dbReference type="SUPFAM" id="SSF53790">
    <property type="entry name" value="Tetrapyrrole methylase"/>
    <property type="match status" value="1"/>
</dbReference>
<dbReference type="GO" id="GO:0008168">
    <property type="term" value="F:methyltransferase activity"/>
    <property type="evidence" value="ECO:0007669"/>
    <property type="project" value="InterPro"/>
</dbReference>
<name>A0A1A9VGM3_GLOAU</name>